<keyword evidence="1" id="KW-0472">Membrane</keyword>
<evidence type="ECO:0000256" key="1">
    <source>
        <dbReference type="SAM" id="Phobius"/>
    </source>
</evidence>
<keyword evidence="1" id="KW-1133">Transmembrane helix</keyword>
<reference evidence="2" key="2">
    <citation type="journal article" date="2015" name="Data Brief">
        <title>Shoot transcriptome of the giant reed, Arundo donax.</title>
        <authorList>
            <person name="Barrero R.A."/>
            <person name="Guerrero F.D."/>
            <person name="Moolhuijzen P."/>
            <person name="Goolsby J.A."/>
            <person name="Tidwell J."/>
            <person name="Bellgard S.E."/>
            <person name="Bellgard M.I."/>
        </authorList>
    </citation>
    <scope>NUCLEOTIDE SEQUENCE</scope>
    <source>
        <tissue evidence="2">Shoot tissue taken approximately 20 cm above the soil surface</tissue>
    </source>
</reference>
<name>A0A0A9EF49_ARUDO</name>
<evidence type="ECO:0000313" key="2">
    <source>
        <dbReference type="EMBL" id="JAD99409.1"/>
    </source>
</evidence>
<feature type="transmembrane region" description="Helical" evidence="1">
    <location>
        <begin position="12"/>
        <end position="31"/>
    </location>
</feature>
<reference evidence="2" key="1">
    <citation type="submission" date="2014-09" db="EMBL/GenBank/DDBJ databases">
        <authorList>
            <person name="Magalhaes I.L.F."/>
            <person name="Oliveira U."/>
            <person name="Santos F.R."/>
            <person name="Vidigal T.H.D.A."/>
            <person name="Brescovit A.D."/>
            <person name="Santos A.J."/>
        </authorList>
    </citation>
    <scope>NUCLEOTIDE SEQUENCE</scope>
    <source>
        <tissue evidence="2">Shoot tissue taken approximately 20 cm above the soil surface</tissue>
    </source>
</reference>
<dbReference type="EMBL" id="GBRH01198486">
    <property type="protein sequence ID" value="JAD99409.1"/>
    <property type="molecule type" value="Transcribed_RNA"/>
</dbReference>
<keyword evidence="1" id="KW-0812">Transmembrane</keyword>
<protein>
    <submittedName>
        <fullName evidence="2">Uncharacterized protein</fullName>
    </submittedName>
</protein>
<sequence>MCHRQHNCLHKLLNLFLKTSNIIVILSRLLIHLHRFYPRIIL</sequence>
<organism evidence="2">
    <name type="scientific">Arundo donax</name>
    <name type="common">Giant reed</name>
    <name type="synonym">Donax arundinaceus</name>
    <dbReference type="NCBI Taxonomy" id="35708"/>
    <lineage>
        <taxon>Eukaryota</taxon>
        <taxon>Viridiplantae</taxon>
        <taxon>Streptophyta</taxon>
        <taxon>Embryophyta</taxon>
        <taxon>Tracheophyta</taxon>
        <taxon>Spermatophyta</taxon>
        <taxon>Magnoliopsida</taxon>
        <taxon>Liliopsida</taxon>
        <taxon>Poales</taxon>
        <taxon>Poaceae</taxon>
        <taxon>PACMAD clade</taxon>
        <taxon>Arundinoideae</taxon>
        <taxon>Arundineae</taxon>
        <taxon>Arundo</taxon>
    </lineage>
</organism>
<proteinExistence type="predicted"/>
<dbReference type="AlphaFoldDB" id="A0A0A9EF49"/>
<accession>A0A0A9EF49</accession>